<dbReference type="RefSeq" id="WP_088017339.1">
    <property type="nucleotide sequence ID" value="NZ_CP020880.1"/>
</dbReference>
<dbReference type="EMBL" id="CP020880">
    <property type="protein sequence ID" value="ART75419.1"/>
    <property type="molecule type" value="Genomic_DNA"/>
</dbReference>
<evidence type="ECO:0000313" key="1">
    <source>
        <dbReference type="EMBL" id="ART75419.1"/>
    </source>
</evidence>
<dbReference type="InterPro" id="IPR005560">
    <property type="entry name" value="Csp_YhjQ"/>
</dbReference>
<evidence type="ECO:0000313" key="4">
    <source>
        <dbReference type="Proteomes" id="UP000324517"/>
    </source>
</evidence>
<keyword evidence="3" id="KW-1185">Reference proteome</keyword>
<dbReference type="Proteomes" id="UP000324517">
    <property type="component" value="Unassembled WGS sequence"/>
</dbReference>
<dbReference type="PANTHER" id="PTHR37310:SF1">
    <property type="entry name" value="CYTOPLASMIC PROTEIN"/>
    <property type="match status" value="1"/>
</dbReference>
<organism evidence="2 4">
    <name type="scientific">Sutcliffiella horikoshii</name>
    <dbReference type="NCBI Taxonomy" id="79883"/>
    <lineage>
        <taxon>Bacteria</taxon>
        <taxon>Bacillati</taxon>
        <taxon>Bacillota</taxon>
        <taxon>Bacilli</taxon>
        <taxon>Bacillales</taxon>
        <taxon>Bacillaceae</taxon>
        <taxon>Sutcliffiella</taxon>
    </lineage>
</organism>
<dbReference type="GeneID" id="96737764"/>
<evidence type="ECO:0000313" key="3">
    <source>
        <dbReference type="Proteomes" id="UP000195573"/>
    </source>
</evidence>
<dbReference type="AlphaFoldDB" id="A0A1Y0CJJ1"/>
<dbReference type="PANTHER" id="PTHR37310">
    <property type="entry name" value="CYTOPLASMIC PROTEIN-RELATED"/>
    <property type="match status" value="1"/>
</dbReference>
<dbReference type="KEGG" id="bhk:B4U37_04890"/>
<proteinExistence type="predicted"/>
<accession>A0A1Y0CJJ1</accession>
<reference evidence="1 3" key="1">
    <citation type="submission" date="2017-04" db="EMBL/GenBank/DDBJ databases">
        <title>Complete Genome Sequence of the Bacillus horikoshii 20a strain from Cuatro Cienegas, Coahuila, Mexico.</title>
        <authorList>
            <person name="Zarza E."/>
            <person name="Alcaraz L.D."/>
            <person name="Aguilar-Salinas B."/>
            <person name="Islas A."/>
            <person name="Olmedo-Alvarez G."/>
        </authorList>
    </citation>
    <scope>NUCLEOTIDE SEQUENCE [LARGE SCALE GENOMIC DNA]</scope>
    <source>
        <strain evidence="1 3">20a</strain>
    </source>
</reference>
<evidence type="ECO:0000313" key="2">
    <source>
        <dbReference type="EMBL" id="TYS67979.1"/>
    </source>
</evidence>
<dbReference type="EMBL" id="VTET01000011">
    <property type="protein sequence ID" value="TYS67979.1"/>
    <property type="molecule type" value="Genomic_DNA"/>
</dbReference>
<reference evidence="2 4" key="2">
    <citation type="submission" date="2019-08" db="EMBL/GenBank/DDBJ databases">
        <title>Bacillus genomes from the desert of Cuatro Cienegas, Coahuila.</title>
        <authorList>
            <person name="Olmedo-Alvarez G."/>
        </authorList>
    </citation>
    <scope>NUCLEOTIDE SEQUENCE [LARGE SCALE GENOMIC DNA]</scope>
    <source>
        <strain evidence="2 4">CH98b_3T</strain>
    </source>
</reference>
<dbReference type="InterPro" id="IPR044543">
    <property type="entry name" value="YHJQ-like"/>
</dbReference>
<gene>
    <name evidence="1" type="ORF">B4U37_04890</name>
    <name evidence="2" type="ORF">FZC75_18445</name>
</gene>
<dbReference type="Proteomes" id="UP000195573">
    <property type="component" value="Chromosome"/>
</dbReference>
<dbReference type="CDD" id="cd08026">
    <property type="entry name" value="DUF326"/>
    <property type="match status" value="1"/>
</dbReference>
<protein>
    <submittedName>
        <fullName evidence="2">Four-helix bundle copper-binding protein</fullName>
    </submittedName>
</protein>
<dbReference type="Gene3D" id="1.20.1270.360">
    <property type="match status" value="1"/>
</dbReference>
<dbReference type="Pfam" id="PF03860">
    <property type="entry name" value="Csp"/>
    <property type="match status" value="1"/>
</dbReference>
<sequence length="111" mass="12417">MLSNEQHQKCLEECLACMEACNTCFDACLNEEDVNMMAACIRLDRECSDICALAARAIQSNSPFMEQICSLCAEICEACAEECRKHTHDHCQKCAEACRRCAAACREMISH</sequence>
<dbReference type="OrthoDB" id="5396211at2"/>
<name>A0A1Y0CJJ1_9BACI</name>